<dbReference type="GO" id="GO:0004175">
    <property type="term" value="F:endopeptidase activity"/>
    <property type="evidence" value="ECO:0007669"/>
    <property type="project" value="UniProtKB-ARBA"/>
</dbReference>
<keyword evidence="3" id="KW-0645">Protease</keyword>
<feature type="domain" description="CAAX prenyl protease 2/Lysostaphin resistance protein A-like" evidence="2">
    <location>
        <begin position="130"/>
        <end position="238"/>
    </location>
</feature>
<dbReference type="PANTHER" id="PTHR35797">
    <property type="entry name" value="PROTEASE-RELATED"/>
    <property type="match status" value="1"/>
</dbReference>
<keyword evidence="1" id="KW-0472">Membrane</keyword>
<feature type="transmembrane region" description="Helical" evidence="1">
    <location>
        <begin position="165"/>
        <end position="187"/>
    </location>
</feature>
<name>A0A0S7BZ59_9CHLR</name>
<feature type="transmembrane region" description="Helical" evidence="1">
    <location>
        <begin position="127"/>
        <end position="144"/>
    </location>
</feature>
<proteinExistence type="predicted"/>
<dbReference type="EMBL" id="DF968181">
    <property type="protein sequence ID" value="GAP41715.1"/>
    <property type="molecule type" value="Genomic_DNA"/>
</dbReference>
<gene>
    <name evidence="3" type="ORF">ATC1_131711</name>
</gene>
<evidence type="ECO:0000313" key="4">
    <source>
        <dbReference type="Proteomes" id="UP000053370"/>
    </source>
</evidence>
<dbReference type="GO" id="GO:0006508">
    <property type="term" value="P:proteolysis"/>
    <property type="evidence" value="ECO:0007669"/>
    <property type="project" value="UniProtKB-KW"/>
</dbReference>
<keyword evidence="3" id="KW-0378">Hydrolase</keyword>
<dbReference type="PANTHER" id="PTHR35797:SF1">
    <property type="entry name" value="PROTEASE"/>
    <property type="match status" value="1"/>
</dbReference>
<dbReference type="Proteomes" id="UP000053370">
    <property type="component" value="Unassembled WGS sequence"/>
</dbReference>
<evidence type="ECO:0000313" key="3">
    <source>
        <dbReference type="EMBL" id="GAP41715.1"/>
    </source>
</evidence>
<keyword evidence="1" id="KW-0812">Transmembrane</keyword>
<dbReference type="Pfam" id="PF02517">
    <property type="entry name" value="Rce1-like"/>
    <property type="match status" value="1"/>
</dbReference>
<dbReference type="GO" id="GO:0080120">
    <property type="term" value="P:CAAX-box protein maturation"/>
    <property type="evidence" value="ECO:0007669"/>
    <property type="project" value="UniProtKB-ARBA"/>
</dbReference>
<accession>A0A0S7BZ59</accession>
<dbReference type="STRING" id="1678840.ATC1_131711"/>
<feature type="transmembrane region" description="Helical" evidence="1">
    <location>
        <begin position="14"/>
        <end position="36"/>
    </location>
</feature>
<feature type="transmembrane region" description="Helical" evidence="1">
    <location>
        <begin position="42"/>
        <end position="64"/>
    </location>
</feature>
<feature type="transmembrane region" description="Helical" evidence="1">
    <location>
        <begin position="250"/>
        <end position="268"/>
    </location>
</feature>
<organism evidence="3">
    <name type="scientific">Flexilinea flocculi</name>
    <dbReference type="NCBI Taxonomy" id="1678840"/>
    <lineage>
        <taxon>Bacteria</taxon>
        <taxon>Bacillati</taxon>
        <taxon>Chloroflexota</taxon>
        <taxon>Anaerolineae</taxon>
        <taxon>Anaerolineales</taxon>
        <taxon>Anaerolineaceae</taxon>
        <taxon>Flexilinea</taxon>
    </lineage>
</organism>
<evidence type="ECO:0000259" key="2">
    <source>
        <dbReference type="Pfam" id="PF02517"/>
    </source>
</evidence>
<dbReference type="OrthoDB" id="3693644at2"/>
<reference evidence="3" key="1">
    <citation type="journal article" date="2015" name="Genome Announc.">
        <title>Draft Genome Sequence of Anaerolineae Strain TC1, a Novel Isolate from a Methanogenic Wastewater Treatment System.</title>
        <authorList>
            <person name="Matsuura N."/>
            <person name="Tourlousse D.M."/>
            <person name="Sun L."/>
            <person name="Toyonaga M."/>
            <person name="Kuroda K."/>
            <person name="Ohashi A."/>
            <person name="Cruz R."/>
            <person name="Yamaguchi T."/>
            <person name="Sekiguchi Y."/>
        </authorList>
    </citation>
    <scope>NUCLEOTIDE SEQUENCE [LARGE SCALE GENOMIC DNA]</scope>
    <source>
        <strain evidence="3">TC1</strain>
    </source>
</reference>
<keyword evidence="4" id="KW-1185">Reference proteome</keyword>
<evidence type="ECO:0000256" key="1">
    <source>
        <dbReference type="SAM" id="Phobius"/>
    </source>
</evidence>
<keyword evidence="1" id="KW-1133">Transmembrane helix</keyword>
<sequence length="287" mass="33027">MIFKKLPPLRIQNLWLFFILTFMFSWLFWIIGFLLYEAESTIPVLIFLYIGGVIPPIVAILLIYMRHTPEERRDYFQRVIGFKWIGTKWYAVIFLTAPVLAGLGAILDVMTGGKGIASETAAHFTTHPLAMLLFAVFMLLFGPLPEELAWRGYALEQLQKRWNALAASLFLGTVWTVWHLPLFLIPGSYQHGLGLGTEAFWLFMADKIPLSVLMTWVYNNNRRSTLSAVLFHFSVNFVGELFQLTTQAKLFYIIFYILAAIVVTVFWGPQKMVRKGWNIEKSQYGPN</sequence>
<dbReference type="InterPro" id="IPR042150">
    <property type="entry name" value="MmRce1-like"/>
</dbReference>
<feature type="transmembrane region" description="Helical" evidence="1">
    <location>
        <begin position="85"/>
        <end position="107"/>
    </location>
</feature>
<feature type="transmembrane region" description="Helical" evidence="1">
    <location>
        <begin position="199"/>
        <end position="218"/>
    </location>
</feature>
<protein>
    <submittedName>
        <fullName evidence="3">Membrane protease YdiL, CAAX protease family</fullName>
    </submittedName>
</protein>
<dbReference type="RefSeq" id="WP_062283491.1">
    <property type="nucleotide sequence ID" value="NZ_DF968181.1"/>
</dbReference>
<dbReference type="InterPro" id="IPR003675">
    <property type="entry name" value="Rce1/LyrA-like_dom"/>
</dbReference>
<dbReference type="AlphaFoldDB" id="A0A0S7BZ59"/>
<feature type="transmembrane region" description="Helical" evidence="1">
    <location>
        <begin position="225"/>
        <end position="244"/>
    </location>
</feature>